<keyword evidence="2" id="KW-1185">Reference proteome</keyword>
<sequence>MPRNLNDVTITDPYVMKIALSTYMANFENMWSDGKRTTKVLNRLIDRAAATNFPSTNNDPNDDTSNLELEVLEVLNPKIAERAIEREDELATELNTDTTRRRLTMLRSTIRQAIIKYHGKKITATELNDISRLTFTQKEIQVCCLSADFLISYVPQKLKWNNVAYLLPFELMANDIMQYTGYENSQSLQHPMELYDFEGNAIVCHETATKLKDAIFSSFFDMNKLHEVASSYGLKFCHNMMLLPGVKTVRITGSIIKKVANNTASLVGREITNKNQKKKYTDNQESHLVSPELKKRVINKNNYKCLDKTENLTVDKELIESNEVTFSGTDNGFYLYNRYSILNQKETGPINIKDSSYLKLPITFKVYSKDIDYGSGKENKEKKLADFRNINDVETFYKKRKEPSARLRAFYSSQKQIKRRRRYELQKRKYVDSLRSKERNYITSGSKSILIMFVGDRGYGIGSTIKGHARQGGLWKPKKHSLYSSVCITNEHNSSQTCIFCFKKLFHPISTTTTNSRTKKKSVNGAFVCYNEECVAVKAGKATHGRDALSSFAIGLSGLAMLLFGVTFPAFSSKASQFNTEQFNNKAVAFLKRSATQPTADGE</sequence>
<dbReference type="Proteomes" id="UP000613177">
    <property type="component" value="Unassembled WGS sequence"/>
</dbReference>
<evidence type="ECO:0000313" key="2">
    <source>
        <dbReference type="Proteomes" id="UP000613177"/>
    </source>
</evidence>
<evidence type="ECO:0000313" key="1">
    <source>
        <dbReference type="EMBL" id="KAG2229227.1"/>
    </source>
</evidence>
<organism evidence="1 2">
    <name type="scientific">Thamnidium elegans</name>
    <dbReference type="NCBI Taxonomy" id="101142"/>
    <lineage>
        <taxon>Eukaryota</taxon>
        <taxon>Fungi</taxon>
        <taxon>Fungi incertae sedis</taxon>
        <taxon>Mucoromycota</taxon>
        <taxon>Mucoromycotina</taxon>
        <taxon>Mucoromycetes</taxon>
        <taxon>Mucorales</taxon>
        <taxon>Mucorineae</taxon>
        <taxon>Mucoraceae</taxon>
        <taxon>Thamnidium</taxon>
    </lineage>
</organism>
<comment type="caution">
    <text evidence="1">The sequence shown here is derived from an EMBL/GenBank/DDBJ whole genome shotgun (WGS) entry which is preliminary data.</text>
</comment>
<protein>
    <submittedName>
        <fullName evidence="1">Uncharacterized protein</fullName>
    </submittedName>
</protein>
<name>A0A8H7SJD3_9FUNG</name>
<proteinExistence type="predicted"/>
<dbReference type="AlphaFoldDB" id="A0A8H7SJD3"/>
<dbReference type="EMBL" id="JAEPRE010000295">
    <property type="protein sequence ID" value="KAG2229227.1"/>
    <property type="molecule type" value="Genomic_DNA"/>
</dbReference>
<gene>
    <name evidence="1" type="ORF">INT48_002472</name>
</gene>
<reference evidence="1" key="1">
    <citation type="submission" date="2021-01" db="EMBL/GenBank/DDBJ databases">
        <title>Metabolic potential, ecology and presence of endohyphal bacteria is reflected in genomic diversity of Mucoromycotina.</title>
        <authorList>
            <person name="Muszewska A."/>
            <person name="Okrasinska A."/>
            <person name="Steczkiewicz K."/>
            <person name="Drgas O."/>
            <person name="Orlowska M."/>
            <person name="Perlinska-Lenart U."/>
            <person name="Aleksandrzak-Piekarczyk T."/>
            <person name="Szatraj K."/>
            <person name="Zielenkiewicz U."/>
            <person name="Pilsyk S."/>
            <person name="Malc E."/>
            <person name="Mieczkowski P."/>
            <person name="Kruszewska J.S."/>
            <person name="Biernat P."/>
            <person name="Pawlowska J."/>
        </authorList>
    </citation>
    <scope>NUCLEOTIDE SEQUENCE</scope>
    <source>
        <strain evidence="1">WA0000018081</strain>
    </source>
</reference>
<accession>A0A8H7SJD3</accession>